<evidence type="ECO:0000256" key="1">
    <source>
        <dbReference type="SAM" id="MobiDB-lite"/>
    </source>
</evidence>
<protein>
    <recommendedName>
        <fullName evidence="4">Beta-mannosidase</fullName>
    </recommendedName>
</protein>
<keyword evidence="3" id="KW-1185">Reference proteome</keyword>
<evidence type="ECO:0000313" key="2">
    <source>
        <dbReference type="EMBL" id="CAK0810648.1"/>
    </source>
</evidence>
<dbReference type="Proteomes" id="UP001189429">
    <property type="component" value="Unassembled WGS sequence"/>
</dbReference>
<feature type="non-terminal residue" evidence="2">
    <location>
        <position position="1"/>
    </location>
</feature>
<evidence type="ECO:0008006" key="4">
    <source>
        <dbReference type="Google" id="ProtNLM"/>
    </source>
</evidence>
<evidence type="ECO:0000313" key="3">
    <source>
        <dbReference type="Proteomes" id="UP001189429"/>
    </source>
</evidence>
<organism evidence="2 3">
    <name type="scientific">Prorocentrum cordatum</name>
    <dbReference type="NCBI Taxonomy" id="2364126"/>
    <lineage>
        <taxon>Eukaryota</taxon>
        <taxon>Sar</taxon>
        <taxon>Alveolata</taxon>
        <taxon>Dinophyceae</taxon>
        <taxon>Prorocentrales</taxon>
        <taxon>Prorocentraceae</taxon>
        <taxon>Prorocentrum</taxon>
    </lineage>
</organism>
<feature type="region of interest" description="Disordered" evidence="1">
    <location>
        <begin position="160"/>
        <end position="179"/>
    </location>
</feature>
<dbReference type="Gene3D" id="2.60.40.10">
    <property type="entry name" value="Immunoglobulins"/>
    <property type="match status" value="1"/>
</dbReference>
<gene>
    <name evidence="2" type="ORF">PCOR1329_LOCUS15545</name>
</gene>
<dbReference type="EMBL" id="CAUYUJ010004706">
    <property type="protein sequence ID" value="CAK0810648.1"/>
    <property type="molecule type" value="Genomic_DNA"/>
</dbReference>
<proteinExistence type="predicted"/>
<dbReference type="InterPro" id="IPR013783">
    <property type="entry name" value="Ig-like_fold"/>
</dbReference>
<comment type="caution">
    <text evidence="2">The sequence shown here is derived from an EMBL/GenBank/DDBJ whole genome shotgun (WGS) entry which is preliminary data.</text>
</comment>
<reference evidence="2" key="1">
    <citation type="submission" date="2023-10" db="EMBL/GenBank/DDBJ databases">
        <authorList>
            <person name="Chen Y."/>
            <person name="Shah S."/>
            <person name="Dougan E. K."/>
            <person name="Thang M."/>
            <person name="Chan C."/>
        </authorList>
    </citation>
    <scope>NUCLEOTIDE SEQUENCE [LARGE SCALE GENOMIC DNA]</scope>
</reference>
<accession>A0ABN9QZG6</accession>
<name>A0ABN9QZG6_9DINO</name>
<sequence>ALGGSRYFSEAQATAPDLGRQLPPEAAELRCMVPTPALRAPFSLDEPGARRLAVTLSLAGPGESGAPRGATAAAGSLSLVLLPRAVRELDFLASPPELAVGARTQVEVSGALPLGSSARLQGAGLPMLNATRWTCDFETVRVRPAGGAAELLGGAVLRVRSPPRPPPLTGAGGLPELRPGPPGHTLLSASWARSAVVSGRGHVCAARVAGRSYVSEWLPEGATDCAVLLPRWERVAAAGTVSFGLAVNGDASTLEGAMQWLDFEPRPFPDVLHASPQVIAHPRLAWRSLGTAPSWRPSRVHLVGHGLLPPLPAQAYDCVFASPWVKAWVVPAEWLSSGLALCGRTPTAHELGGAGIVNFTAAVRLRVGGGGVASTQVALYYTDSLLETQATASPAWAFSDEGAELTITAVPGAAFRLGRRHRAAAVCLFGGGRGAAPVVYLTETRARCRVPPNVRAGRTELTIASGEDDLVAPVPVVLHPRFGVQADPAVVIGEVGHTIVLSAAGGAAVECPGVVLPSGPSGAA</sequence>